<evidence type="ECO:0000313" key="3">
    <source>
        <dbReference type="Proteomes" id="UP000290958"/>
    </source>
</evidence>
<dbReference type="InterPro" id="IPR011234">
    <property type="entry name" value="Fumarylacetoacetase-like_C"/>
</dbReference>
<dbReference type="Gene3D" id="3.90.850.10">
    <property type="entry name" value="Fumarylacetoacetase-like, C-terminal domain"/>
    <property type="match status" value="1"/>
</dbReference>
<reference evidence="3" key="1">
    <citation type="submission" date="2019-01" db="EMBL/GenBank/DDBJ databases">
        <title>Cytophagaceae bacterium strain CAR-16.</title>
        <authorList>
            <person name="Chen W.-M."/>
        </authorList>
    </citation>
    <scope>NUCLEOTIDE SEQUENCE [LARGE SCALE GENOMIC DNA]</scope>
    <source>
        <strain evidence="3">CHR27</strain>
    </source>
</reference>
<organism evidence="2 3">
    <name type="scientific">Sphingobium fluviale</name>
    <dbReference type="NCBI Taxonomy" id="2506423"/>
    <lineage>
        <taxon>Bacteria</taxon>
        <taxon>Pseudomonadati</taxon>
        <taxon>Pseudomonadota</taxon>
        <taxon>Alphaproteobacteria</taxon>
        <taxon>Sphingomonadales</taxon>
        <taxon>Sphingomonadaceae</taxon>
        <taxon>Sphingobium</taxon>
    </lineage>
</organism>
<accession>A0A4Q1KE99</accession>
<dbReference type="AlphaFoldDB" id="A0A4Q1KE99"/>
<dbReference type="SUPFAM" id="SSF56529">
    <property type="entry name" value="FAH"/>
    <property type="match status" value="1"/>
</dbReference>
<proteinExistence type="predicted"/>
<dbReference type="PANTHER" id="PTHR43211:SF1">
    <property type="entry name" value="BLL6422 PROTEIN"/>
    <property type="match status" value="1"/>
</dbReference>
<feature type="domain" description="Fumarylacetoacetase-like C-terminal" evidence="1">
    <location>
        <begin position="99"/>
        <end position="292"/>
    </location>
</feature>
<dbReference type="RefSeq" id="WP_129405069.1">
    <property type="nucleotide sequence ID" value="NZ_SBKP01000016.1"/>
</dbReference>
<dbReference type="Proteomes" id="UP000290958">
    <property type="component" value="Unassembled WGS sequence"/>
</dbReference>
<evidence type="ECO:0000259" key="1">
    <source>
        <dbReference type="Pfam" id="PF01557"/>
    </source>
</evidence>
<dbReference type="OrthoDB" id="3766879at2"/>
<dbReference type="InterPro" id="IPR036663">
    <property type="entry name" value="Fumarylacetoacetase_C_sf"/>
</dbReference>
<dbReference type="Pfam" id="PF01557">
    <property type="entry name" value="FAA_hydrolase"/>
    <property type="match status" value="1"/>
</dbReference>
<dbReference type="EMBL" id="SBKP01000016">
    <property type="protein sequence ID" value="RXR26021.1"/>
    <property type="molecule type" value="Genomic_DNA"/>
</dbReference>
<gene>
    <name evidence="2" type="ORF">EQG66_13200</name>
</gene>
<keyword evidence="2" id="KW-0378">Hydrolase</keyword>
<dbReference type="PANTHER" id="PTHR43211">
    <property type="entry name" value="FUMARYLACETOACETATE HYDROLASE"/>
    <property type="match status" value="1"/>
</dbReference>
<sequence length="297" mass="32557">MKLVTFRSANGESIGALHSGGFIVDFAGLGSRFPSTMQQFIEAGDEALTQARQWTDRAPAEARVLLEDARLLAPLPRPIRLRDSMLFLEHLEVALAKLDTPMHPEFRRQTIYVNSDTAHVFGPGDDVPFPIDTDWIDYELEWACVIGKTGIAVSRENARDHIFGYTVFNDWSARDLQAVFLKTGAGPGTGKDFGNSIGPCIATVDEFEDPYALTMEAYVNGERWSKGSTSTMFHKFEDAISNSSRIAPLTPGEIIGSGTVLNGCGFELDRRLNVGDEVSLVVEGIGALTNRVTRLQA</sequence>
<evidence type="ECO:0000313" key="2">
    <source>
        <dbReference type="EMBL" id="RXR26021.1"/>
    </source>
</evidence>
<name>A0A4Q1KE99_9SPHN</name>
<protein>
    <submittedName>
        <fullName evidence="2">FAA hydrolase family protein</fullName>
    </submittedName>
</protein>
<dbReference type="GO" id="GO:0016787">
    <property type="term" value="F:hydrolase activity"/>
    <property type="evidence" value="ECO:0007669"/>
    <property type="project" value="UniProtKB-KW"/>
</dbReference>
<comment type="caution">
    <text evidence="2">The sequence shown here is derived from an EMBL/GenBank/DDBJ whole genome shotgun (WGS) entry which is preliminary data.</text>
</comment>
<keyword evidence="3" id="KW-1185">Reference proteome</keyword>